<evidence type="ECO:0000313" key="3">
    <source>
        <dbReference type="EMBL" id="CAD2218425.1"/>
    </source>
</evidence>
<keyword evidence="4" id="KW-1185">Reference proteome</keyword>
<dbReference type="AlphaFoldDB" id="A0A7G2CGD9"/>
<reference evidence="3 4" key="1">
    <citation type="submission" date="2020-08" db="EMBL/GenBank/DDBJ databases">
        <authorList>
            <person name="Newling K."/>
            <person name="Davey J."/>
            <person name="Forrester S."/>
        </authorList>
    </citation>
    <scope>NUCLEOTIDE SEQUENCE [LARGE SCALE GENOMIC DNA]</scope>
    <source>
        <strain evidence="4">Crithidia deanei Carvalho (ATCC PRA-265)</strain>
    </source>
</reference>
<dbReference type="Proteomes" id="UP000515908">
    <property type="component" value="Chromosome 11"/>
</dbReference>
<dbReference type="EMBL" id="LR877155">
    <property type="protein sequence ID" value="CAD2218425.1"/>
    <property type="molecule type" value="Genomic_DNA"/>
</dbReference>
<dbReference type="OrthoDB" id="271548at2759"/>
<organism evidence="3 4">
    <name type="scientific">Angomonas deanei</name>
    <dbReference type="NCBI Taxonomy" id="59799"/>
    <lineage>
        <taxon>Eukaryota</taxon>
        <taxon>Discoba</taxon>
        <taxon>Euglenozoa</taxon>
        <taxon>Kinetoplastea</taxon>
        <taxon>Metakinetoplastina</taxon>
        <taxon>Trypanosomatida</taxon>
        <taxon>Trypanosomatidae</taxon>
        <taxon>Strigomonadinae</taxon>
        <taxon>Angomonas</taxon>
    </lineage>
</organism>
<gene>
    <name evidence="3" type="ORF">ADEAN_000591300</name>
</gene>
<feature type="region of interest" description="Disordered" evidence="2">
    <location>
        <begin position="342"/>
        <end position="384"/>
    </location>
</feature>
<protein>
    <submittedName>
        <fullName evidence="3">Uncharacterized protein</fullName>
    </submittedName>
</protein>
<feature type="coiled-coil region" evidence="1">
    <location>
        <begin position="38"/>
        <end position="80"/>
    </location>
</feature>
<evidence type="ECO:0000313" key="4">
    <source>
        <dbReference type="Proteomes" id="UP000515908"/>
    </source>
</evidence>
<keyword evidence="1" id="KW-0175">Coiled coil</keyword>
<sequence>MYQQLIDQSNRMEESQRTALLRSNVERIHEAQVRFKASLELEDERERLVEAHQHMEEERRRVAKETRTALLQEAAELRAKGATSEEVQQYLRQRQLEKHAERQAEYQLREQQSVLQSKNQYLSMIDQLKGDFERRDGLELMQQTEKENRRVNAFGFMDEDVLETGNQLTPSSAAPPTAKFQQREDHQPQQAPKPDHAPSPYEESKEELWRRISQDKYEDPFLTVHQARLDAVKYYDTAYARTVPLEMKQGRKYASQGMGQHAVGGGTENQIYKGGNDLAHALQWGTNAQVVHDIDGDGSKGYFMDNLWHVRDKETGDIDWRYEKKVGGPILRGPAFYRMGAAREAAEPGEQPMEPTPDIIRRRRENTQRRGQSGMRVRKPWKSR</sequence>
<accession>A0A7G2CGD9</accession>
<dbReference type="VEuPathDB" id="TriTrypDB:ADEAN_000591300"/>
<name>A0A7G2CGD9_9TRYP</name>
<evidence type="ECO:0000256" key="2">
    <source>
        <dbReference type="SAM" id="MobiDB-lite"/>
    </source>
</evidence>
<evidence type="ECO:0000256" key="1">
    <source>
        <dbReference type="SAM" id="Coils"/>
    </source>
</evidence>
<proteinExistence type="predicted"/>
<feature type="region of interest" description="Disordered" evidence="2">
    <location>
        <begin position="166"/>
        <end position="207"/>
    </location>
</feature>